<gene>
    <name evidence="1" type="ORF">BLNAU_5490</name>
</gene>
<reference evidence="1 2" key="1">
    <citation type="journal article" date="2022" name="bioRxiv">
        <title>Genomics of Preaxostyla Flagellates Illuminates Evolutionary Transitions and the Path Towards Mitochondrial Loss.</title>
        <authorList>
            <person name="Novak L.V.F."/>
            <person name="Treitli S.C."/>
            <person name="Pyrih J."/>
            <person name="Halakuc P."/>
            <person name="Pipaliya S.V."/>
            <person name="Vacek V."/>
            <person name="Brzon O."/>
            <person name="Soukal P."/>
            <person name="Eme L."/>
            <person name="Dacks J.B."/>
            <person name="Karnkowska A."/>
            <person name="Elias M."/>
            <person name="Hampl V."/>
        </authorList>
    </citation>
    <scope>NUCLEOTIDE SEQUENCE [LARGE SCALE GENOMIC DNA]</scope>
    <source>
        <strain evidence="1">NAU3</strain>
        <tissue evidence="1">Gut</tissue>
    </source>
</reference>
<dbReference type="Proteomes" id="UP001281761">
    <property type="component" value="Unassembled WGS sequence"/>
</dbReference>
<evidence type="ECO:0000313" key="2">
    <source>
        <dbReference type="Proteomes" id="UP001281761"/>
    </source>
</evidence>
<organism evidence="1 2">
    <name type="scientific">Blattamonas nauphoetae</name>
    <dbReference type="NCBI Taxonomy" id="2049346"/>
    <lineage>
        <taxon>Eukaryota</taxon>
        <taxon>Metamonada</taxon>
        <taxon>Preaxostyla</taxon>
        <taxon>Oxymonadida</taxon>
        <taxon>Blattamonas</taxon>
    </lineage>
</organism>
<protein>
    <submittedName>
        <fullName evidence="1">Uncharacterized protein</fullName>
    </submittedName>
</protein>
<sequence length="104" mass="12572">MELRADEHDADFVSEMVKWETRTMVEMENEKPFGSVFRSMLNRTYEWKRNKRERQKRREVLLREEGWDDALEQRVVGIEVDTNQDMMGLTVFFRIELALNADEL</sequence>
<comment type="caution">
    <text evidence="1">The sequence shown here is derived from an EMBL/GenBank/DDBJ whole genome shotgun (WGS) entry which is preliminary data.</text>
</comment>
<accession>A0ABQ9Y6P9</accession>
<dbReference type="EMBL" id="JARBJD010000029">
    <property type="protein sequence ID" value="KAK2959441.1"/>
    <property type="molecule type" value="Genomic_DNA"/>
</dbReference>
<keyword evidence="2" id="KW-1185">Reference proteome</keyword>
<proteinExistence type="predicted"/>
<name>A0ABQ9Y6P9_9EUKA</name>
<evidence type="ECO:0000313" key="1">
    <source>
        <dbReference type="EMBL" id="KAK2959441.1"/>
    </source>
</evidence>